<evidence type="ECO:0000259" key="12">
    <source>
        <dbReference type="PROSITE" id="PS50011"/>
    </source>
</evidence>
<dbReference type="InterPro" id="IPR011009">
    <property type="entry name" value="Kinase-like_dom_sf"/>
</dbReference>
<comment type="catalytic activity">
    <reaction evidence="7">
        <text>L-threonyl-[protein] + ATP = O-phospho-L-threonyl-[protein] + ADP + H(+)</text>
        <dbReference type="Rhea" id="RHEA:46608"/>
        <dbReference type="Rhea" id="RHEA-COMP:11060"/>
        <dbReference type="Rhea" id="RHEA-COMP:11605"/>
        <dbReference type="ChEBI" id="CHEBI:15378"/>
        <dbReference type="ChEBI" id="CHEBI:30013"/>
        <dbReference type="ChEBI" id="CHEBI:30616"/>
        <dbReference type="ChEBI" id="CHEBI:61977"/>
        <dbReference type="ChEBI" id="CHEBI:456216"/>
        <dbReference type="EC" id="2.7.11.1"/>
    </reaction>
</comment>
<reference evidence="13" key="1">
    <citation type="thesis" date="2020" institute="ProQuest LLC" country="789 East Eisenhower Parkway, Ann Arbor, MI, USA">
        <title>Comparative Genomics and Chromosome Evolution.</title>
        <authorList>
            <person name="Mudd A.B."/>
        </authorList>
    </citation>
    <scope>NUCLEOTIDE SEQUENCE</scope>
    <source>
        <strain evidence="13">HN-11 Male</strain>
        <tissue evidence="13">Kidney and liver</tissue>
    </source>
</reference>
<protein>
    <recommendedName>
        <fullName evidence="1">non-specific serine/threonine protein kinase</fullName>
        <ecNumber evidence="1">2.7.11.1</ecNumber>
    </recommendedName>
</protein>
<evidence type="ECO:0000256" key="5">
    <source>
        <dbReference type="ARBA" id="ARBA00022777"/>
    </source>
</evidence>
<dbReference type="SMART" id="SM00220">
    <property type="entry name" value="S_TKc"/>
    <property type="match status" value="1"/>
</dbReference>
<evidence type="ECO:0000256" key="7">
    <source>
        <dbReference type="ARBA" id="ARBA00047899"/>
    </source>
</evidence>
<evidence type="ECO:0000256" key="4">
    <source>
        <dbReference type="ARBA" id="ARBA00022741"/>
    </source>
</evidence>
<evidence type="ECO:0000313" key="14">
    <source>
        <dbReference type="Proteomes" id="UP000770717"/>
    </source>
</evidence>
<keyword evidence="4 10" id="KW-0547">Nucleotide-binding</keyword>
<sequence>MALLQSKTACYHISEELGSGSFGKVLKAQKKETGQLVAIKVIKNDLIRSRVIQNEIKLLNLISQVDPDTFHLVRFFEHFYVQDIFYFVFELLQQNLYDYQKGIQFAPVPIRHIRTITTQVLEALSKLKELSIIHSDLKPENIVLVDQVRYLFRVKVIDFGSASILSEVKDVKEPYIQSRYYRAPEILLGLPFCEKLDMWSLGCIIAELHFGYPLYPGRNEYDQIRYICETQGLPDNYLLSAASKAQFFFKNKVDTQRRIQWRIKTKEEYEVATKVKPVENRKYILKSIDQVESMYTTKSCYPKSEVLAECSDLRSMVQLMRRMLTWDSNKRINPIAAMKHPFISLKHLKVDHKYTKYYQLSMQCQYDATREQMSYYNMPPERRHGLWSPKYYQAHSEAQHLGQLKNQRSYEGREKGLGDQTCLLTAVSRIHFLGK</sequence>
<dbReference type="SUPFAM" id="SSF56112">
    <property type="entry name" value="Protein kinase-like (PK-like)"/>
    <property type="match status" value="1"/>
</dbReference>
<dbReference type="Pfam" id="PF00069">
    <property type="entry name" value="Pkinase"/>
    <property type="match status" value="1"/>
</dbReference>
<dbReference type="Proteomes" id="UP000770717">
    <property type="component" value="Unassembled WGS sequence"/>
</dbReference>
<evidence type="ECO:0000256" key="8">
    <source>
        <dbReference type="ARBA" id="ARBA00048679"/>
    </source>
</evidence>
<evidence type="ECO:0000256" key="10">
    <source>
        <dbReference type="PROSITE-ProRule" id="PRU10141"/>
    </source>
</evidence>
<dbReference type="PANTHER" id="PTHR24058:SF46">
    <property type="entry name" value="HOMEODOMAIN-INTERACTING PROTEIN KINASE 4"/>
    <property type="match status" value="1"/>
</dbReference>
<dbReference type="EMBL" id="WNTK01000029">
    <property type="protein sequence ID" value="KAG9472959.1"/>
    <property type="molecule type" value="Genomic_DNA"/>
</dbReference>
<dbReference type="InterPro" id="IPR050494">
    <property type="entry name" value="Ser_Thr_dual-spec_kinase"/>
</dbReference>
<dbReference type="PROSITE" id="PS00108">
    <property type="entry name" value="PROTEIN_KINASE_ST"/>
    <property type="match status" value="1"/>
</dbReference>
<evidence type="ECO:0000256" key="11">
    <source>
        <dbReference type="RuleBase" id="RU000304"/>
    </source>
</evidence>
<dbReference type="InterPro" id="IPR000719">
    <property type="entry name" value="Prot_kinase_dom"/>
</dbReference>
<evidence type="ECO:0000256" key="9">
    <source>
        <dbReference type="ARBA" id="ARBA00061380"/>
    </source>
</evidence>
<keyword evidence="6 10" id="KW-0067">ATP-binding</keyword>
<keyword evidence="2 11" id="KW-0723">Serine/threonine-protein kinase</keyword>
<dbReference type="InterPro" id="IPR017441">
    <property type="entry name" value="Protein_kinase_ATP_BS"/>
</dbReference>
<dbReference type="OrthoDB" id="437530at2759"/>
<dbReference type="FunFam" id="1.10.510.10:FF:000029">
    <property type="entry name" value="Homeodomain-interacting protein kinase 2 isoform 1"/>
    <property type="match status" value="1"/>
</dbReference>
<comment type="caution">
    <text evidence="13">The sequence shown here is derived from an EMBL/GenBank/DDBJ whole genome shotgun (WGS) entry which is preliminary data.</text>
</comment>
<keyword evidence="5" id="KW-0418">Kinase</keyword>
<dbReference type="Gene3D" id="1.10.510.10">
    <property type="entry name" value="Transferase(Phosphotransferase) domain 1"/>
    <property type="match status" value="1"/>
</dbReference>
<keyword evidence="14" id="KW-1185">Reference proteome</keyword>
<dbReference type="PANTHER" id="PTHR24058">
    <property type="entry name" value="DUAL SPECIFICITY PROTEIN KINASE"/>
    <property type="match status" value="1"/>
</dbReference>
<feature type="binding site" evidence="10">
    <location>
        <position position="40"/>
    </location>
    <ligand>
        <name>ATP</name>
        <dbReference type="ChEBI" id="CHEBI:30616"/>
    </ligand>
</feature>
<name>A0A8J6EPG5_ELECQ</name>
<evidence type="ECO:0000256" key="1">
    <source>
        <dbReference type="ARBA" id="ARBA00012513"/>
    </source>
</evidence>
<dbReference type="EC" id="2.7.11.1" evidence="1"/>
<gene>
    <name evidence="13" type="ORF">GDO78_015594</name>
</gene>
<dbReference type="PROSITE" id="PS00107">
    <property type="entry name" value="PROTEIN_KINASE_ATP"/>
    <property type="match status" value="1"/>
</dbReference>
<feature type="domain" description="Protein kinase" evidence="12">
    <location>
        <begin position="11"/>
        <end position="343"/>
    </location>
</feature>
<dbReference type="GO" id="GO:0005634">
    <property type="term" value="C:nucleus"/>
    <property type="evidence" value="ECO:0007669"/>
    <property type="project" value="TreeGrafter"/>
</dbReference>
<keyword evidence="3" id="KW-0808">Transferase</keyword>
<dbReference type="PROSITE" id="PS50011">
    <property type="entry name" value="PROTEIN_KINASE_DOM"/>
    <property type="match status" value="1"/>
</dbReference>
<evidence type="ECO:0000256" key="3">
    <source>
        <dbReference type="ARBA" id="ARBA00022679"/>
    </source>
</evidence>
<dbReference type="InterPro" id="IPR008271">
    <property type="entry name" value="Ser/Thr_kinase_AS"/>
</dbReference>
<evidence type="ECO:0000256" key="6">
    <source>
        <dbReference type="ARBA" id="ARBA00022840"/>
    </source>
</evidence>
<dbReference type="GO" id="GO:0005737">
    <property type="term" value="C:cytoplasm"/>
    <property type="evidence" value="ECO:0007669"/>
    <property type="project" value="TreeGrafter"/>
</dbReference>
<dbReference type="AlphaFoldDB" id="A0A8J6EPG5"/>
<organism evidence="13 14">
    <name type="scientific">Eleutherodactylus coqui</name>
    <name type="common">Puerto Rican coqui</name>
    <dbReference type="NCBI Taxonomy" id="57060"/>
    <lineage>
        <taxon>Eukaryota</taxon>
        <taxon>Metazoa</taxon>
        <taxon>Chordata</taxon>
        <taxon>Craniata</taxon>
        <taxon>Vertebrata</taxon>
        <taxon>Euteleostomi</taxon>
        <taxon>Amphibia</taxon>
        <taxon>Batrachia</taxon>
        <taxon>Anura</taxon>
        <taxon>Neobatrachia</taxon>
        <taxon>Hyloidea</taxon>
        <taxon>Eleutherodactylidae</taxon>
        <taxon>Eleutherodactylinae</taxon>
        <taxon>Eleutherodactylus</taxon>
        <taxon>Eleutherodactylus</taxon>
    </lineage>
</organism>
<proteinExistence type="inferred from homology"/>
<comment type="similarity">
    <text evidence="9">Belongs to the protein kinase superfamily. CMGC Ser/Thr protein kinase family. HIPK subfamily.</text>
</comment>
<dbReference type="GO" id="GO:0004674">
    <property type="term" value="F:protein serine/threonine kinase activity"/>
    <property type="evidence" value="ECO:0007669"/>
    <property type="project" value="UniProtKB-KW"/>
</dbReference>
<comment type="catalytic activity">
    <reaction evidence="8">
        <text>L-seryl-[protein] + ATP = O-phospho-L-seryl-[protein] + ADP + H(+)</text>
        <dbReference type="Rhea" id="RHEA:17989"/>
        <dbReference type="Rhea" id="RHEA-COMP:9863"/>
        <dbReference type="Rhea" id="RHEA-COMP:11604"/>
        <dbReference type="ChEBI" id="CHEBI:15378"/>
        <dbReference type="ChEBI" id="CHEBI:29999"/>
        <dbReference type="ChEBI" id="CHEBI:30616"/>
        <dbReference type="ChEBI" id="CHEBI:83421"/>
        <dbReference type="ChEBI" id="CHEBI:456216"/>
        <dbReference type="EC" id="2.7.11.1"/>
    </reaction>
</comment>
<dbReference type="GO" id="GO:0004713">
    <property type="term" value="F:protein tyrosine kinase activity"/>
    <property type="evidence" value="ECO:0007669"/>
    <property type="project" value="TreeGrafter"/>
</dbReference>
<dbReference type="GO" id="GO:0005524">
    <property type="term" value="F:ATP binding"/>
    <property type="evidence" value="ECO:0007669"/>
    <property type="project" value="UniProtKB-UniRule"/>
</dbReference>
<evidence type="ECO:0000313" key="13">
    <source>
        <dbReference type="EMBL" id="KAG9472959.1"/>
    </source>
</evidence>
<dbReference type="Gene3D" id="3.30.200.20">
    <property type="entry name" value="Phosphorylase Kinase, domain 1"/>
    <property type="match status" value="1"/>
</dbReference>
<accession>A0A8J6EPG5</accession>
<evidence type="ECO:0000256" key="2">
    <source>
        <dbReference type="ARBA" id="ARBA00022527"/>
    </source>
</evidence>